<dbReference type="Proteomes" id="UP000789525">
    <property type="component" value="Unassembled WGS sequence"/>
</dbReference>
<gene>
    <name evidence="1" type="ORF">ACOLOM_LOCUS2652</name>
</gene>
<dbReference type="EMBL" id="CAJVPT010003577">
    <property type="protein sequence ID" value="CAG8497581.1"/>
    <property type="molecule type" value="Genomic_DNA"/>
</dbReference>
<proteinExistence type="predicted"/>
<reference evidence="1" key="1">
    <citation type="submission" date="2021-06" db="EMBL/GenBank/DDBJ databases">
        <authorList>
            <person name="Kallberg Y."/>
            <person name="Tangrot J."/>
            <person name="Rosling A."/>
        </authorList>
    </citation>
    <scope>NUCLEOTIDE SEQUENCE</scope>
    <source>
        <strain evidence="1">CL356</strain>
    </source>
</reference>
<protein>
    <submittedName>
        <fullName evidence="1">11928_t:CDS:1</fullName>
    </submittedName>
</protein>
<name>A0ACA9KX02_9GLOM</name>
<feature type="non-terminal residue" evidence="1">
    <location>
        <position position="64"/>
    </location>
</feature>
<evidence type="ECO:0000313" key="1">
    <source>
        <dbReference type="EMBL" id="CAG8497581.1"/>
    </source>
</evidence>
<sequence>MLRAAKKNISKIKNHYRKRFHPEQTRPPLPIISLQNFLNDLRNQSTSEKMINPAEATLIPKEIK</sequence>
<comment type="caution">
    <text evidence="1">The sequence shown here is derived from an EMBL/GenBank/DDBJ whole genome shotgun (WGS) entry which is preliminary data.</text>
</comment>
<organism evidence="1 2">
    <name type="scientific">Acaulospora colombiana</name>
    <dbReference type="NCBI Taxonomy" id="27376"/>
    <lineage>
        <taxon>Eukaryota</taxon>
        <taxon>Fungi</taxon>
        <taxon>Fungi incertae sedis</taxon>
        <taxon>Mucoromycota</taxon>
        <taxon>Glomeromycotina</taxon>
        <taxon>Glomeromycetes</taxon>
        <taxon>Diversisporales</taxon>
        <taxon>Acaulosporaceae</taxon>
        <taxon>Acaulospora</taxon>
    </lineage>
</organism>
<accession>A0ACA9KX02</accession>
<keyword evidence="2" id="KW-1185">Reference proteome</keyword>
<evidence type="ECO:0000313" key="2">
    <source>
        <dbReference type="Proteomes" id="UP000789525"/>
    </source>
</evidence>